<accession>A0ABQ6PUI1</accession>
<dbReference type="SUPFAM" id="SSF101898">
    <property type="entry name" value="NHL repeat"/>
    <property type="match status" value="1"/>
</dbReference>
<organism evidence="4 5">
    <name type="scientific">Algoriphagus confluentis</name>
    <dbReference type="NCBI Taxonomy" id="1697556"/>
    <lineage>
        <taxon>Bacteria</taxon>
        <taxon>Pseudomonadati</taxon>
        <taxon>Bacteroidota</taxon>
        <taxon>Cytophagia</taxon>
        <taxon>Cytophagales</taxon>
        <taxon>Cyclobacteriaceae</taxon>
        <taxon>Algoriphagus</taxon>
    </lineage>
</organism>
<comment type="caution">
    <text evidence="4">The sequence shown here is derived from an EMBL/GenBank/DDBJ whole genome shotgun (WGS) entry which is preliminary data.</text>
</comment>
<protein>
    <recommendedName>
        <fullName evidence="6">SdiA-regulated family protein</fullName>
    </recommendedName>
</protein>
<gene>
    <name evidence="4" type="ORF">Aconfl_42850</name>
</gene>
<evidence type="ECO:0000256" key="3">
    <source>
        <dbReference type="ARBA" id="ARBA00023136"/>
    </source>
</evidence>
<sequence>MKTAVHFFLVLVLLELISCQTTPSQKIKDENFPKGYDLNTMKKILLPRKLLEISGIAWYKGDILGIEDENGRLYRIHPQSGEILEEMEFGKKGDYEDLLVRGDTVWILRSDGDVFWIKNPMSDSSETGQVKFKKKGTRDFETLLSFPGKRPIMLICKSCEWDKKQQASIFQLDPLLGETEKDPTERRFSTRPENLPDGKKIPKGLLARPSAGAVHPLTGEVFIISSAGKWLMILDQEFNPKQVFKLNSLLFKQPEGLTFDPEGNLYVSNEGFKEKANLLFFPYQP</sequence>
<dbReference type="Proteomes" id="UP001338309">
    <property type="component" value="Unassembled WGS sequence"/>
</dbReference>
<keyword evidence="3" id="KW-0472">Membrane</keyword>
<dbReference type="EMBL" id="BTPD01000023">
    <property type="protein sequence ID" value="GMQ31640.1"/>
    <property type="molecule type" value="Genomic_DNA"/>
</dbReference>
<reference evidence="4 5" key="1">
    <citation type="submission" date="2023-08" db="EMBL/GenBank/DDBJ databases">
        <title>Draft genome sequence of Algoriphagus confluentis.</title>
        <authorList>
            <person name="Takatani N."/>
            <person name="Hosokawa M."/>
            <person name="Sawabe T."/>
        </authorList>
    </citation>
    <scope>NUCLEOTIDE SEQUENCE [LARGE SCALE GENOMIC DNA]</scope>
    <source>
        <strain evidence="4 5">NBRC 111222</strain>
    </source>
</reference>
<dbReference type="Pfam" id="PF06977">
    <property type="entry name" value="SdiA-regulated"/>
    <property type="match status" value="1"/>
</dbReference>
<evidence type="ECO:0000256" key="2">
    <source>
        <dbReference type="ARBA" id="ARBA00022475"/>
    </source>
</evidence>
<evidence type="ECO:0000313" key="4">
    <source>
        <dbReference type="EMBL" id="GMQ31640.1"/>
    </source>
</evidence>
<dbReference type="InterPro" id="IPR009722">
    <property type="entry name" value="YjiK/CarP"/>
</dbReference>
<evidence type="ECO:0000313" key="5">
    <source>
        <dbReference type="Proteomes" id="UP001338309"/>
    </source>
</evidence>
<keyword evidence="2" id="KW-1003">Cell membrane</keyword>
<evidence type="ECO:0000256" key="1">
    <source>
        <dbReference type="ARBA" id="ARBA00004236"/>
    </source>
</evidence>
<proteinExistence type="predicted"/>
<evidence type="ECO:0008006" key="6">
    <source>
        <dbReference type="Google" id="ProtNLM"/>
    </source>
</evidence>
<comment type="subcellular location">
    <subcellularLocation>
        <location evidence="1">Cell membrane</location>
    </subcellularLocation>
</comment>
<name>A0ABQ6PUI1_9BACT</name>
<keyword evidence="5" id="KW-1185">Reference proteome</keyword>